<dbReference type="Gene3D" id="3.40.50.720">
    <property type="entry name" value="NAD(P)-binding Rossmann-like Domain"/>
    <property type="match status" value="1"/>
</dbReference>
<evidence type="ECO:0000259" key="1">
    <source>
        <dbReference type="Pfam" id="PF13460"/>
    </source>
</evidence>
<accession>A0A0C9QDI9</accession>
<dbReference type="EMBL" id="BAYM01000087">
    <property type="protein sequence ID" value="GAN36718.1"/>
    <property type="molecule type" value="Genomic_DNA"/>
</dbReference>
<dbReference type="Proteomes" id="UP000032552">
    <property type="component" value="Unassembled WGS sequence"/>
</dbReference>
<dbReference type="SUPFAM" id="SSF51735">
    <property type="entry name" value="NAD(P)-binding Rossmann-fold domains"/>
    <property type="match status" value="1"/>
</dbReference>
<evidence type="ECO:0000313" key="3">
    <source>
        <dbReference type="Proteomes" id="UP000032552"/>
    </source>
</evidence>
<dbReference type="InterPro" id="IPR016040">
    <property type="entry name" value="NAD(P)-bd_dom"/>
</dbReference>
<reference evidence="3" key="1">
    <citation type="submission" date="2014-05" db="EMBL/GenBank/DDBJ databases">
        <title>Whole genome sequencing of Lactobacillus casei NRIC0644.</title>
        <authorList>
            <person name="Atarashi H."/>
            <person name="Yoshida Y."/>
            <person name="Fujimura S."/>
            <person name="Tanaka N."/>
            <person name="Shiwa Y."/>
            <person name="Yoshikawa H."/>
            <person name="Okada S."/>
            <person name="Nakagawa J."/>
        </authorList>
    </citation>
    <scope>NUCLEOTIDE SEQUENCE [LARGE SCALE GENOMIC DNA]</scope>
    <source>
        <strain evidence="3">NRIC0644</strain>
    </source>
</reference>
<dbReference type="AlphaFoldDB" id="A0A0C9QDI9"/>
<dbReference type="Pfam" id="PF13460">
    <property type="entry name" value="NAD_binding_10"/>
    <property type="match status" value="1"/>
</dbReference>
<gene>
    <name evidence="2" type="ORF">LC0644_1307</name>
</gene>
<comment type="caution">
    <text evidence="2">The sequence shown here is derived from an EMBL/GenBank/DDBJ whole genome shotgun (WGS) entry which is preliminary data.</text>
</comment>
<feature type="domain" description="NAD(P)-binding" evidence="1">
    <location>
        <begin position="8"/>
        <end position="186"/>
    </location>
</feature>
<dbReference type="RefSeq" id="WP_045624936.1">
    <property type="nucleotide sequence ID" value="NZ_BAYM01000087.1"/>
</dbReference>
<name>A0A0C9QDI9_LACPA</name>
<organism evidence="2 3">
    <name type="scientific">Lacticaseibacillus paracasei NRIC 0644</name>
    <dbReference type="NCBI Taxonomy" id="1435038"/>
    <lineage>
        <taxon>Bacteria</taxon>
        <taxon>Bacillati</taxon>
        <taxon>Bacillota</taxon>
        <taxon>Bacilli</taxon>
        <taxon>Lactobacillales</taxon>
        <taxon>Lactobacillaceae</taxon>
        <taxon>Lacticaseibacillus</taxon>
    </lineage>
</organism>
<evidence type="ECO:0000313" key="2">
    <source>
        <dbReference type="EMBL" id="GAN36718.1"/>
    </source>
</evidence>
<proteinExistence type="predicted"/>
<sequence length="211" mass="23387">MINVLILGAASQISRFLIPDLLADKTVNLTLFARQAPQRLGQYAGESRVTLVDGDWNQEADIEQVMPNQDIVFLASSSLVGNQNVVTAMKHTGVQRLIVAGGLGIDDEVAGKFGNWNARMMGDYTPYKQAARVILDSGLNTTYLRMTWLYDENGNEKYQIVPEGQPLRGTQVTRQAVAKLVTAIVRYPSLYQYANIGVVEPGTEWDKPSFY</sequence>
<protein>
    <submittedName>
        <fullName evidence="2">Oxidoreductase</fullName>
    </submittedName>
</protein>
<dbReference type="InterPro" id="IPR036291">
    <property type="entry name" value="NAD(P)-bd_dom_sf"/>
</dbReference>